<name>A0A1W0WX72_HYPEX</name>
<gene>
    <name evidence="2" type="ORF">BV898_06291</name>
</gene>
<reference evidence="3" key="1">
    <citation type="submission" date="2017-01" db="EMBL/GenBank/DDBJ databases">
        <title>Comparative genomics of anhydrobiosis in the tardigrade Hypsibius dujardini.</title>
        <authorList>
            <person name="Yoshida Y."/>
            <person name="Koutsovoulos G."/>
            <person name="Laetsch D."/>
            <person name="Stevens L."/>
            <person name="Kumar S."/>
            <person name="Horikawa D."/>
            <person name="Ishino K."/>
            <person name="Komine S."/>
            <person name="Tomita M."/>
            <person name="Blaxter M."/>
            <person name="Arakawa K."/>
        </authorList>
    </citation>
    <scope>NUCLEOTIDE SEQUENCE [LARGE SCALE GENOMIC DNA]</scope>
    <source>
        <strain evidence="3">Z151</strain>
    </source>
</reference>
<dbReference type="Proteomes" id="UP000192578">
    <property type="component" value="Unassembled WGS sequence"/>
</dbReference>
<evidence type="ECO:0000313" key="2">
    <source>
        <dbReference type="EMBL" id="OQV19752.1"/>
    </source>
</evidence>
<evidence type="ECO:0000313" key="3">
    <source>
        <dbReference type="Proteomes" id="UP000192578"/>
    </source>
</evidence>
<organism evidence="2 3">
    <name type="scientific">Hypsibius exemplaris</name>
    <name type="common">Freshwater tardigrade</name>
    <dbReference type="NCBI Taxonomy" id="2072580"/>
    <lineage>
        <taxon>Eukaryota</taxon>
        <taxon>Metazoa</taxon>
        <taxon>Ecdysozoa</taxon>
        <taxon>Tardigrada</taxon>
        <taxon>Eutardigrada</taxon>
        <taxon>Parachela</taxon>
        <taxon>Hypsibioidea</taxon>
        <taxon>Hypsibiidae</taxon>
        <taxon>Hypsibius</taxon>
    </lineage>
</organism>
<proteinExistence type="predicted"/>
<accession>A0A1W0WX72</accession>
<keyword evidence="3" id="KW-1185">Reference proteome</keyword>
<dbReference type="AlphaFoldDB" id="A0A1W0WX72"/>
<dbReference type="EMBL" id="MTYJ01000036">
    <property type="protein sequence ID" value="OQV19752.1"/>
    <property type="molecule type" value="Genomic_DNA"/>
</dbReference>
<feature type="transmembrane region" description="Helical" evidence="1">
    <location>
        <begin position="100"/>
        <end position="125"/>
    </location>
</feature>
<protein>
    <submittedName>
        <fullName evidence="2">Uncharacterized protein</fullName>
    </submittedName>
</protein>
<keyword evidence="1" id="KW-0812">Transmembrane</keyword>
<sequence length="166" mass="18375">MTFLLFNGVMLGTRLHLVIQTRGLEGYWQYMLTGLLESFRLLCAGLTGVTVLKFSYGRAAECHAILQETVTFADLAMNLPRAWAARERSLAMSAGIRKHLAPVLTVALFADMLCLNAVLCNFLTVEVTKKPETFMRLVVSVLLYCVSIQTVIQAMLSLTEIVSAVQ</sequence>
<keyword evidence="1" id="KW-1133">Transmembrane helix</keyword>
<comment type="caution">
    <text evidence="2">The sequence shown here is derived from an EMBL/GenBank/DDBJ whole genome shotgun (WGS) entry which is preliminary data.</text>
</comment>
<evidence type="ECO:0000256" key="1">
    <source>
        <dbReference type="SAM" id="Phobius"/>
    </source>
</evidence>
<keyword evidence="1" id="KW-0472">Membrane</keyword>
<feature type="transmembrane region" description="Helical" evidence="1">
    <location>
        <begin position="137"/>
        <end position="156"/>
    </location>
</feature>